<comment type="caution">
    <text evidence="5">The sequence shown here is derived from an EMBL/GenBank/DDBJ whole genome shotgun (WGS) entry which is preliminary data.</text>
</comment>
<organism evidence="5 6">
    <name type="scientific">Tepidicaulis marinus</name>
    <dbReference type="NCBI Taxonomy" id="1333998"/>
    <lineage>
        <taxon>Bacteria</taxon>
        <taxon>Pseudomonadati</taxon>
        <taxon>Pseudomonadota</taxon>
        <taxon>Alphaproteobacteria</taxon>
        <taxon>Hyphomicrobiales</taxon>
        <taxon>Parvibaculaceae</taxon>
        <taxon>Tepidicaulis</taxon>
    </lineage>
</organism>
<dbReference type="InterPro" id="IPR037165">
    <property type="entry name" value="AldOxase/xan_DH_Mopterin-bd_sf"/>
</dbReference>
<dbReference type="InterPro" id="IPR008274">
    <property type="entry name" value="AldOxase/xan_DH_MoCoBD1"/>
</dbReference>
<dbReference type="AlphaFoldDB" id="A0A081BF04"/>
<proteinExistence type="predicted"/>
<dbReference type="InterPro" id="IPR046867">
    <property type="entry name" value="AldOxase/xan_DH_MoCoBD2"/>
</dbReference>
<dbReference type="PANTHER" id="PTHR11908">
    <property type="entry name" value="XANTHINE DEHYDROGENASE"/>
    <property type="match status" value="1"/>
</dbReference>
<dbReference type="Gene3D" id="3.30.365.10">
    <property type="entry name" value="Aldehyde oxidase/xanthine dehydrogenase, molybdopterin binding domain"/>
    <property type="match status" value="4"/>
</dbReference>
<dbReference type="GO" id="GO:0005506">
    <property type="term" value="F:iron ion binding"/>
    <property type="evidence" value="ECO:0007669"/>
    <property type="project" value="InterPro"/>
</dbReference>
<evidence type="ECO:0000256" key="2">
    <source>
        <dbReference type="ARBA" id="ARBA00023002"/>
    </source>
</evidence>
<dbReference type="RefSeq" id="WP_045449405.1">
    <property type="nucleotide sequence ID" value="NZ_BBIO01000022.1"/>
</dbReference>
<dbReference type="SMART" id="SM01008">
    <property type="entry name" value="Ald_Xan_dh_C"/>
    <property type="match status" value="1"/>
</dbReference>
<evidence type="ECO:0000256" key="1">
    <source>
        <dbReference type="ARBA" id="ARBA00022505"/>
    </source>
</evidence>
<dbReference type="Proteomes" id="UP000028702">
    <property type="component" value="Unassembled WGS sequence"/>
</dbReference>
<dbReference type="InterPro" id="IPR036856">
    <property type="entry name" value="Ald_Oxase/Xan_DH_a/b_sf"/>
</dbReference>
<dbReference type="EMBL" id="BBIO01000022">
    <property type="protein sequence ID" value="GAK46622.1"/>
    <property type="molecule type" value="Genomic_DNA"/>
</dbReference>
<dbReference type="STRING" id="1333998.M2A_3121"/>
<dbReference type="InterPro" id="IPR016208">
    <property type="entry name" value="Ald_Oxase/xanthine_DH-like"/>
</dbReference>
<reference evidence="5 6" key="1">
    <citation type="submission" date="2014-07" db="EMBL/GenBank/DDBJ databases">
        <title>Tepidicaulis marinum gen. nov., sp. nov., a novel marine bacterium denitrifying nitrate to nitrous oxide strictly under microaerobic conditions.</title>
        <authorList>
            <person name="Takeuchi M."/>
            <person name="Yamagishi T."/>
            <person name="Kamagata Y."/>
            <person name="Oshima K."/>
            <person name="Hattori M."/>
            <person name="Katayama T."/>
            <person name="Hanada S."/>
            <person name="Tamaki H."/>
            <person name="Marumo K."/>
            <person name="Maeda H."/>
            <person name="Nedachi M."/>
            <person name="Iwasaki W."/>
            <person name="Suwa Y."/>
            <person name="Sakata S."/>
        </authorList>
    </citation>
    <scope>NUCLEOTIDE SEQUENCE [LARGE SCALE GENOMIC DNA]</scope>
    <source>
        <strain evidence="5 6">MA2</strain>
    </source>
</reference>
<dbReference type="SUPFAM" id="SSF54665">
    <property type="entry name" value="CO dehydrogenase molybdoprotein N-domain-like"/>
    <property type="match status" value="1"/>
</dbReference>
<dbReference type="Gene3D" id="3.90.1170.50">
    <property type="entry name" value="Aldehyde oxidase/xanthine dehydrogenase, a/b hammerhead"/>
    <property type="match status" value="1"/>
</dbReference>
<dbReference type="eggNOG" id="COG1529">
    <property type="taxonomic scope" value="Bacteria"/>
</dbReference>
<dbReference type="Pfam" id="PF01315">
    <property type="entry name" value="Ald_Xan_dh_C"/>
    <property type="match status" value="1"/>
</dbReference>
<evidence type="ECO:0000256" key="3">
    <source>
        <dbReference type="SAM" id="MobiDB-lite"/>
    </source>
</evidence>
<accession>A0A081BF04</accession>
<keyword evidence="1" id="KW-0500">Molybdenum</keyword>
<dbReference type="SUPFAM" id="SSF56003">
    <property type="entry name" value="Molybdenum cofactor-binding domain"/>
    <property type="match status" value="1"/>
</dbReference>
<feature type="domain" description="Aldehyde oxidase/xanthine dehydrogenase a/b hammerhead" evidence="4">
    <location>
        <begin position="32"/>
        <end position="145"/>
    </location>
</feature>
<keyword evidence="6" id="KW-1185">Reference proteome</keyword>
<gene>
    <name evidence="5" type="ORF">M2A_3121</name>
</gene>
<dbReference type="Pfam" id="PF20256">
    <property type="entry name" value="MoCoBD_2"/>
    <property type="match status" value="1"/>
</dbReference>
<evidence type="ECO:0000259" key="4">
    <source>
        <dbReference type="SMART" id="SM01008"/>
    </source>
</evidence>
<evidence type="ECO:0000313" key="6">
    <source>
        <dbReference type="Proteomes" id="UP000028702"/>
    </source>
</evidence>
<feature type="compositionally biased region" description="Polar residues" evidence="3">
    <location>
        <begin position="1"/>
        <end position="11"/>
    </location>
</feature>
<dbReference type="PANTHER" id="PTHR11908:SF132">
    <property type="entry name" value="ALDEHYDE OXIDASE 1-RELATED"/>
    <property type="match status" value="1"/>
</dbReference>
<dbReference type="InterPro" id="IPR000674">
    <property type="entry name" value="Ald_Oxase/Xan_DH_a/b"/>
</dbReference>
<sequence>MNAPDLNTAQRAETGKHTGKAMRRMEDMRFLTGRGRYVDDITLPRQLYAHFIRSPHAHARILKINTEAALAVSGVKGVYSAEDLHGTRDVPPNWVLPGSQVKGRPALAREIVRHVGECVAVVLAESPEAAADAGALVDVAYDPLPTVFSASDALKENAHKVHGDLPGNIATTFKTGNGGYEEALEKAGREIAFSLRNQRLVPFPIEGRAVNADFDPATERLTFYTAHQIPHMLRRMLAGALGFPEHKLRVISPDVGGGFGPKMHFYPEELTLARLSCLLKRPVKWTERRSENVAATTHGRDHEMEVRVAVQNDGKVLGLKLDSKANVGAYLSSMGTGVPTINVALFALGVYAIPHSDVTITCAYTNTTPVDAYRGAGRPEAAYMIERVMDRVALELGLDPAETRKRNFVQPDQMPYAQPTGTTLDTGEYAMTLDLALKNAGYEGLRKEQEEARKKGRYLGIGFSNYTETCGMGNGYLLQFVGFDRGGYESAVVRVHPDGRATVLSGSHSHGQGHVTTFAQIAADELGIAPEQIEVLQGDTDMIPFGIGTFNSRSVPVGGSAVKVAAGRVAAKMRRIAAHLLQCEPEKVLVEDGIFKAADGNGTVTVERVAHAAWTGHDMPYEMGIGLEETEFFHPQSMSSPYGAHIALVEVDPETGEVELKRYIAVDDCGVIINPLLARGQVHGGLAQGIGQALYEDAGFDAQGRPALEPSIPRFDMLPRFETDHTVTPTPTNPLGAKGLGEAGAIGAPPAIVNAAIDALWSLGVRALDMPLTPERVLTSIRNAANKETEV</sequence>
<protein>
    <submittedName>
        <fullName evidence="5">Putative quinoline 2-oxidoreductase, large subunit</fullName>
    </submittedName>
</protein>
<evidence type="ECO:0000313" key="5">
    <source>
        <dbReference type="EMBL" id="GAK46622.1"/>
    </source>
</evidence>
<keyword evidence="2" id="KW-0560">Oxidoreductase</keyword>
<dbReference type="Pfam" id="PF02738">
    <property type="entry name" value="MoCoBD_1"/>
    <property type="match status" value="1"/>
</dbReference>
<name>A0A081BF04_9HYPH</name>
<dbReference type="GO" id="GO:0016491">
    <property type="term" value="F:oxidoreductase activity"/>
    <property type="evidence" value="ECO:0007669"/>
    <property type="project" value="UniProtKB-KW"/>
</dbReference>
<feature type="region of interest" description="Disordered" evidence="3">
    <location>
        <begin position="1"/>
        <end position="21"/>
    </location>
</feature>